<dbReference type="AlphaFoldDB" id="A0A8S2MS76"/>
<protein>
    <submittedName>
        <fullName evidence="2">Uncharacterized protein</fullName>
    </submittedName>
</protein>
<name>A0A8S2MS76_9BILA</name>
<dbReference type="EMBL" id="CAJOBI010000357">
    <property type="protein sequence ID" value="CAF3817019.1"/>
    <property type="molecule type" value="Genomic_DNA"/>
</dbReference>
<dbReference type="Proteomes" id="UP000676336">
    <property type="component" value="Unassembled WGS sequence"/>
</dbReference>
<evidence type="ECO:0000313" key="2">
    <source>
        <dbReference type="EMBL" id="CAF3967772.1"/>
    </source>
</evidence>
<proteinExistence type="predicted"/>
<dbReference type="Proteomes" id="UP000681967">
    <property type="component" value="Unassembled WGS sequence"/>
</dbReference>
<accession>A0A8S2MS76</accession>
<reference evidence="2" key="1">
    <citation type="submission" date="2021-02" db="EMBL/GenBank/DDBJ databases">
        <authorList>
            <person name="Nowell W R."/>
        </authorList>
    </citation>
    <scope>NUCLEOTIDE SEQUENCE</scope>
</reference>
<organism evidence="2 3">
    <name type="scientific">Rotaria magnacalcarata</name>
    <dbReference type="NCBI Taxonomy" id="392030"/>
    <lineage>
        <taxon>Eukaryota</taxon>
        <taxon>Metazoa</taxon>
        <taxon>Spiralia</taxon>
        <taxon>Gnathifera</taxon>
        <taxon>Rotifera</taxon>
        <taxon>Eurotatoria</taxon>
        <taxon>Bdelloidea</taxon>
        <taxon>Philodinida</taxon>
        <taxon>Philodinidae</taxon>
        <taxon>Rotaria</taxon>
    </lineage>
</organism>
<feature type="non-terminal residue" evidence="2">
    <location>
        <position position="1"/>
    </location>
</feature>
<gene>
    <name evidence="2" type="ORF">BYL167_LOCUS11906</name>
    <name evidence="1" type="ORF">SMN809_LOCUS2062</name>
</gene>
<sequence length="40" mass="4851">QFSDKQILMIRHKINQFSDKQILKIQHPMSIVLSTGFWRH</sequence>
<dbReference type="EMBL" id="CAJOBH010003831">
    <property type="protein sequence ID" value="CAF3967772.1"/>
    <property type="molecule type" value="Genomic_DNA"/>
</dbReference>
<evidence type="ECO:0000313" key="1">
    <source>
        <dbReference type="EMBL" id="CAF3817019.1"/>
    </source>
</evidence>
<comment type="caution">
    <text evidence="2">The sequence shown here is derived from an EMBL/GenBank/DDBJ whole genome shotgun (WGS) entry which is preliminary data.</text>
</comment>
<evidence type="ECO:0000313" key="3">
    <source>
        <dbReference type="Proteomes" id="UP000681967"/>
    </source>
</evidence>